<dbReference type="EMBL" id="LAZR01000746">
    <property type="protein sequence ID" value="KKN58895.1"/>
    <property type="molecule type" value="Genomic_DNA"/>
</dbReference>
<comment type="caution">
    <text evidence="1">The sequence shown here is derived from an EMBL/GenBank/DDBJ whole genome shotgun (WGS) entry which is preliminary data.</text>
</comment>
<evidence type="ECO:0000313" key="1">
    <source>
        <dbReference type="EMBL" id="KKN58895.1"/>
    </source>
</evidence>
<organism evidence="1">
    <name type="scientific">marine sediment metagenome</name>
    <dbReference type="NCBI Taxonomy" id="412755"/>
    <lineage>
        <taxon>unclassified sequences</taxon>
        <taxon>metagenomes</taxon>
        <taxon>ecological metagenomes</taxon>
    </lineage>
</organism>
<accession>A0A0F9RR00</accession>
<reference evidence="1" key="1">
    <citation type="journal article" date="2015" name="Nature">
        <title>Complex archaea that bridge the gap between prokaryotes and eukaryotes.</title>
        <authorList>
            <person name="Spang A."/>
            <person name="Saw J.H."/>
            <person name="Jorgensen S.L."/>
            <person name="Zaremba-Niedzwiedzka K."/>
            <person name="Martijn J."/>
            <person name="Lind A.E."/>
            <person name="van Eijk R."/>
            <person name="Schleper C."/>
            <person name="Guy L."/>
            <person name="Ettema T.J."/>
        </authorList>
    </citation>
    <scope>NUCLEOTIDE SEQUENCE</scope>
</reference>
<proteinExistence type="predicted"/>
<dbReference type="AlphaFoldDB" id="A0A0F9RR00"/>
<protein>
    <submittedName>
        <fullName evidence="1">Uncharacterized protein</fullName>
    </submittedName>
</protein>
<name>A0A0F9RR00_9ZZZZ</name>
<gene>
    <name evidence="1" type="ORF">LCGC14_0548020</name>
</gene>
<sequence length="191" mass="22093">MMADDRMNWYDRIIGPMVATANAAEEPDFDLPNLLRGQIRNPFYIGKELEKKIEEIIQQKLSDLLLSHVCPICKKQLEEYKEFSKISPDKKNEENLLYPPQIEKKVKKTSNLITEAMSFEFKGLKEEAKTSYSLASEAEVELAIQMEKDNIEDSLNHWISGINCAINAEEYKLAIQILKDVEFRYVLGDEE</sequence>